<feature type="transmembrane region" description="Helical" evidence="6">
    <location>
        <begin position="210"/>
        <end position="230"/>
    </location>
</feature>
<feature type="region of interest" description="Disordered" evidence="5">
    <location>
        <begin position="422"/>
        <end position="455"/>
    </location>
</feature>
<dbReference type="Proteomes" id="UP001158067">
    <property type="component" value="Unassembled WGS sequence"/>
</dbReference>
<feature type="domain" description="O-antigen ligase-related" evidence="7">
    <location>
        <begin position="218"/>
        <end position="359"/>
    </location>
</feature>
<feature type="transmembrane region" description="Helical" evidence="6">
    <location>
        <begin position="179"/>
        <end position="198"/>
    </location>
</feature>
<dbReference type="InterPro" id="IPR051533">
    <property type="entry name" value="WaaL-like"/>
</dbReference>
<keyword evidence="4 6" id="KW-0472">Membrane</keyword>
<dbReference type="Pfam" id="PF04932">
    <property type="entry name" value="Wzy_C"/>
    <property type="match status" value="1"/>
</dbReference>
<dbReference type="GO" id="GO:0016874">
    <property type="term" value="F:ligase activity"/>
    <property type="evidence" value="ECO:0007669"/>
    <property type="project" value="UniProtKB-KW"/>
</dbReference>
<keyword evidence="2 6" id="KW-0812">Transmembrane</keyword>
<gene>
    <name evidence="8" type="ORF">SAMN06265222_10444</name>
</gene>
<evidence type="ECO:0000313" key="8">
    <source>
        <dbReference type="EMBL" id="SMP53046.1"/>
    </source>
</evidence>
<feature type="transmembrane region" description="Helical" evidence="6">
    <location>
        <begin position="72"/>
        <end position="96"/>
    </location>
</feature>
<dbReference type="RefSeq" id="WP_283432237.1">
    <property type="nucleotide sequence ID" value="NZ_FXUG01000004.1"/>
</dbReference>
<evidence type="ECO:0000256" key="5">
    <source>
        <dbReference type="SAM" id="MobiDB-lite"/>
    </source>
</evidence>
<feature type="compositionally biased region" description="Low complexity" evidence="5">
    <location>
        <begin position="422"/>
        <end position="432"/>
    </location>
</feature>
<protein>
    <submittedName>
        <fullName evidence="8">O-antigen ligase</fullName>
    </submittedName>
</protein>
<evidence type="ECO:0000256" key="2">
    <source>
        <dbReference type="ARBA" id="ARBA00022692"/>
    </source>
</evidence>
<feature type="transmembrane region" description="Helical" evidence="6">
    <location>
        <begin position="129"/>
        <end position="151"/>
    </location>
</feature>
<proteinExistence type="predicted"/>
<comment type="subcellular location">
    <subcellularLocation>
        <location evidence="1">Membrane</location>
        <topology evidence="1">Multi-pass membrane protein</topology>
    </subcellularLocation>
</comment>
<keyword evidence="9" id="KW-1185">Reference proteome</keyword>
<accession>A0ABY1PYE3</accession>
<keyword evidence="8" id="KW-0436">Ligase</keyword>
<evidence type="ECO:0000256" key="1">
    <source>
        <dbReference type="ARBA" id="ARBA00004141"/>
    </source>
</evidence>
<keyword evidence="3 6" id="KW-1133">Transmembrane helix</keyword>
<feature type="transmembrane region" description="Helical" evidence="6">
    <location>
        <begin position="102"/>
        <end position="122"/>
    </location>
</feature>
<reference evidence="8 9" key="1">
    <citation type="submission" date="2017-05" db="EMBL/GenBank/DDBJ databases">
        <authorList>
            <person name="Varghese N."/>
            <person name="Submissions S."/>
        </authorList>
    </citation>
    <scope>NUCLEOTIDE SEQUENCE [LARGE SCALE GENOMIC DNA]</scope>
    <source>
        <strain evidence="8 9">DSM 25457</strain>
    </source>
</reference>
<feature type="transmembrane region" description="Helical" evidence="6">
    <location>
        <begin position="250"/>
        <end position="276"/>
    </location>
</feature>
<name>A0ABY1PYE3_9BACT</name>
<evidence type="ECO:0000313" key="9">
    <source>
        <dbReference type="Proteomes" id="UP001158067"/>
    </source>
</evidence>
<dbReference type="PANTHER" id="PTHR37422:SF13">
    <property type="entry name" value="LIPOPOLYSACCHARIDE BIOSYNTHESIS PROTEIN PA4999-RELATED"/>
    <property type="match status" value="1"/>
</dbReference>
<evidence type="ECO:0000256" key="3">
    <source>
        <dbReference type="ARBA" id="ARBA00022989"/>
    </source>
</evidence>
<dbReference type="EMBL" id="FXUG01000004">
    <property type="protein sequence ID" value="SMP53046.1"/>
    <property type="molecule type" value="Genomic_DNA"/>
</dbReference>
<dbReference type="InterPro" id="IPR007016">
    <property type="entry name" value="O-antigen_ligase-rel_domated"/>
</dbReference>
<feature type="transmembrane region" description="Helical" evidence="6">
    <location>
        <begin position="343"/>
        <end position="365"/>
    </location>
</feature>
<dbReference type="PANTHER" id="PTHR37422">
    <property type="entry name" value="TEICHURONIC ACID BIOSYNTHESIS PROTEIN TUAE"/>
    <property type="match status" value="1"/>
</dbReference>
<comment type="caution">
    <text evidence="8">The sequence shown here is derived from an EMBL/GenBank/DDBJ whole genome shotgun (WGS) entry which is preliminary data.</text>
</comment>
<feature type="transmembrane region" description="Helical" evidence="6">
    <location>
        <begin position="46"/>
        <end position="65"/>
    </location>
</feature>
<evidence type="ECO:0000256" key="6">
    <source>
        <dbReference type="SAM" id="Phobius"/>
    </source>
</evidence>
<sequence length="455" mass="47396">MAPLSRGILPWIVAILLIGAAAINPVEFKTSADFDRATQSTGVQTFLKLGLGAGVAAIAALALLVSPRTRRVLSSVPAAALVALGIVFLATSVFAMAEIRTISVASALLYMVYLIFLAAALATLGVRNVVGCLIAGSVLYLVFTLGLYVVFPERGQFVEYTSDADSVIRMGGTGHPNNIAKTAIATGLALIAMLVGTAKGKLAIGMRDPWVRLFCIGSLLLVAIVMVGTMSRTAILAGGAATAMLLFDRFYGRGGVVLFVSAVSFVMVAVLAVSLLTGEGPLSESAVGAVTKSGDVEEITSLTGRTVIWEEAIGFIAQRPVTGWGLDSAASVMSKRATGTHNLLLHVSFSAGLLAAAILAGLLVWSFLFGALSEHEWIRAVMVYVLVSGLVEDTIFESFPTTLTMLWMVALMAPVVETLGSNDSSEVNSSDVDSSRFDTSNIDSPSLAEDAHSGG</sequence>
<evidence type="ECO:0000259" key="7">
    <source>
        <dbReference type="Pfam" id="PF04932"/>
    </source>
</evidence>
<evidence type="ECO:0000256" key="4">
    <source>
        <dbReference type="ARBA" id="ARBA00023136"/>
    </source>
</evidence>
<organism evidence="8 9">
    <name type="scientific">Neorhodopirellula lusitana</name>
    <dbReference type="NCBI Taxonomy" id="445327"/>
    <lineage>
        <taxon>Bacteria</taxon>
        <taxon>Pseudomonadati</taxon>
        <taxon>Planctomycetota</taxon>
        <taxon>Planctomycetia</taxon>
        <taxon>Pirellulales</taxon>
        <taxon>Pirellulaceae</taxon>
        <taxon>Neorhodopirellula</taxon>
    </lineage>
</organism>